<dbReference type="InterPro" id="IPR036390">
    <property type="entry name" value="WH_DNA-bd_sf"/>
</dbReference>
<gene>
    <name evidence="6" type="ORF">EWM64_g8430</name>
</gene>
<keyword evidence="3" id="KW-0949">S-adenosyl-L-methionine</keyword>
<dbReference type="GO" id="GO:0008171">
    <property type="term" value="F:O-methyltransferase activity"/>
    <property type="evidence" value="ECO:0007669"/>
    <property type="project" value="InterPro"/>
</dbReference>
<dbReference type="Gene3D" id="1.10.10.10">
    <property type="entry name" value="Winged helix-like DNA-binding domain superfamily/Winged helix DNA-binding domain"/>
    <property type="match status" value="1"/>
</dbReference>
<dbReference type="CDD" id="cd02440">
    <property type="entry name" value="AdoMet_MTases"/>
    <property type="match status" value="1"/>
</dbReference>
<reference evidence="6 7" key="1">
    <citation type="submission" date="2019-02" db="EMBL/GenBank/DDBJ databases">
        <title>Genome sequencing of the rare red list fungi Hericium alpestre (H. flagellum).</title>
        <authorList>
            <person name="Buettner E."/>
            <person name="Kellner H."/>
        </authorList>
    </citation>
    <scope>NUCLEOTIDE SEQUENCE [LARGE SCALE GENOMIC DNA]</scope>
    <source>
        <strain evidence="6 7">DSM 108284</strain>
    </source>
</reference>
<proteinExistence type="predicted"/>
<dbReference type="InterPro" id="IPR036388">
    <property type="entry name" value="WH-like_DNA-bd_sf"/>
</dbReference>
<keyword evidence="2" id="KW-0808">Transferase</keyword>
<evidence type="ECO:0000313" key="6">
    <source>
        <dbReference type="EMBL" id="TFY75582.1"/>
    </source>
</evidence>
<dbReference type="SUPFAM" id="SSF46785">
    <property type="entry name" value="Winged helix' DNA-binding domain"/>
    <property type="match status" value="1"/>
</dbReference>
<accession>A0A4Y9ZLD5</accession>
<protein>
    <recommendedName>
        <fullName evidence="5">O-methyltransferase C-terminal domain-containing protein</fullName>
    </recommendedName>
</protein>
<dbReference type="InterPro" id="IPR029063">
    <property type="entry name" value="SAM-dependent_MTases_sf"/>
</dbReference>
<dbReference type="AlphaFoldDB" id="A0A4Y9ZLD5"/>
<dbReference type="GO" id="GO:0032259">
    <property type="term" value="P:methylation"/>
    <property type="evidence" value="ECO:0007669"/>
    <property type="project" value="UniProtKB-KW"/>
</dbReference>
<dbReference type="EMBL" id="SFCI01001516">
    <property type="protein sequence ID" value="TFY75582.1"/>
    <property type="molecule type" value="Genomic_DNA"/>
</dbReference>
<evidence type="ECO:0000256" key="4">
    <source>
        <dbReference type="SAM" id="MobiDB-lite"/>
    </source>
</evidence>
<dbReference type="SUPFAM" id="SSF53335">
    <property type="entry name" value="S-adenosyl-L-methionine-dependent methyltransferases"/>
    <property type="match status" value="1"/>
</dbReference>
<dbReference type="InterPro" id="IPR001077">
    <property type="entry name" value="COMT_C"/>
</dbReference>
<dbReference type="InterPro" id="IPR016461">
    <property type="entry name" value="COMT-like"/>
</dbReference>
<evidence type="ECO:0000256" key="1">
    <source>
        <dbReference type="ARBA" id="ARBA00022603"/>
    </source>
</evidence>
<dbReference type="Proteomes" id="UP000298061">
    <property type="component" value="Unassembled WGS sequence"/>
</dbReference>
<feature type="domain" description="O-methyltransferase C-terminal" evidence="5">
    <location>
        <begin position="216"/>
        <end position="371"/>
    </location>
</feature>
<comment type="caution">
    <text evidence="6">The sequence shown here is derived from an EMBL/GenBank/DDBJ whole genome shotgun (WGS) entry which is preliminary data.</text>
</comment>
<dbReference type="PROSITE" id="PS51683">
    <property type="entry name" value="SAM_OMT_II"/>
    <property type="match status" value="1"/>
</dbReference>
<dbReference type="Gene3D" id="3.40.50.150">
    <property type="entry name" value="Vaccinia Virus protein VP39"/>
    <property type="match status" value="1"/>
</dbReference>
<evidence type="ECO:0000313" key="7">
    <source>
        <dbReference type="Proteomes" id="UP000298061"/>
    </source>
</evidence>
<name>A0A4Y9ZLD5_9AGAM</name>
<sequence length="451" mass="50395">MSAKKDVEKRKADVRALLALINSSTEDAMASWEHDEGTVPGLDDEPEDTSPSPVLLRSMRVLDGACYQLTYLLRPTFMTSINQAWGLIEAACMRVAIHSKAADFLNDKPDGAHINEIAKNAGLDADKLGRILRLLTMKHVFREVSKDVFANNRGSYAIRSSDPRCAFLGFMVDEVNKYGFSNVYDALADPEYGPSRDDRRSVFSWGIRDEMPNANIFEWYNKHPELFDRFSRAMTAIKLGLINEFYPVASLPVDTKWCDVGGGMGGALVHVANTNPKLRMTLQDMPNVVEQARQHMLKECPQQVKGGRVSFVPIDFMKEPPVPDQDIYYMRFIIHDWPDANVLNIMRNVRKAMKPSSRYLIHDLVLTVPTDKGASQSKNVNAPAQNAPPPLLPNYGAGGIRPFLADINIMTALNARERSVEDVVHLANQVGLEFVRFWDGVETGAIELKAA</sequence>
<dbReference type="PANTHER" id="PTHR43712">
    <property type="entry name" value="PUTATIVE (AFU_ORTHOLOGUE AFUA_4G14580)-RELATED"/>
    <property type="match status" value="1"/>
</dbReference>
<dbReference type="Pfam" id="PF00891">
    <property type="entry name" value="Methyltransf_2"/>
    <property type="match status" value="1"/>
</dbReference>
<keyword evidence="1" id="KW-0489">Methyltransferase</keyword>
<dbReference type="PANTHER" id="PTHR43712:SF2">
    <property type="entry name" value="O-METHYLTRANSFERASE CICE"/>
    <property type="match status" value="1"/>
</dbReference>
<evidence type="ECO:0000256" key="3">
    <source>
        <dbReference type="ARBA" id="ARBA00022691"/>
    </source>
</evidence>
<organism evidence="6 7">
    <name type="scientific">Hericium alpestre</name>
    <dbReference type="NCBI Taxonomy" id="135208"/>
    <lineage>
        <taxon>Eukaryota</taxon>
        <taxon>Fungi</taxon>
        <taxon>Dikarya</taxon>
        <taxon>Basidiomycota</taxon>
        <taxon>Agaricomycotina</taxon>
        <taxon>Agaricomycetes</taxon>
        <taxon>Russulales</taxon>
        <taxon>Hericiaceae</taxon>
        <taxon>Hericium</taxon>
    </lineage>
</organism>
<keyword evidence="7" id="KW-1185">Reference proteome</keyword>
<dbReference type="STRING" id="135208.A0A4Y9ZLD5"/>
<dbReference type="OrthoDB" id="2410195at2759"/>
<feature type="region of interest" description="Disordered" evidence="4">
    <location>
        <begin position="28"/>
        <end position="50"/>
    </location>
</feature>
<evidence type="ECO:0000256" key="2">
    <source>
        <dbReference type="ARBA" id="ARBA00022679"/>
    </source>
</evidence>
<evidence type="ECO:0000259" key="5">
    <source>
        <dbReference type="Pfam" id="PF00891"/>
    </source>
</evidence>